<keyword evidence="9" id="KW-0501">Molybdenum cofactor biosynthesis</keyword>
<dbReference type="InterPro" id="IPR040064">
    <property type="entry name" value="MoaA-like"/>
</dbReference>
<evidence type="ECO:0000313" key="13">
    <source>
        <dbReference type="Proteomes" id="UP001148184"/>
    </source>
</evidence>
<evidence type="ECO:0000256" key="8">
    <source>
        <dbReference type="ARBA" id="ARBA00023134"/>
    </source>
</evidence>
<evidence type="ECO:0000256" key="4">
    <source>
        <dbReference type="ARBA" id="ARBA00022723"/>
    </source>
</evidence>
<dbReference type="InterPro" id="IPR006638">
    <property type="entry name" value="Elp3/MiaA/NifB-like_rSAM"/>
</dbReference>
<comment type="caution">
    <text evidence="12">The sequence shown here is derived from an EMBL/GenBank/DDBJ whole genome shotgun (WGS) entry which is preliminary data.</text>
</comment>
<dbReference type="InterPro" id="IPR050105">
    <property type="entry name" value="MoCo_biosynth_MoaA/MoaC"/>
</dbReference>
<gene>
    <name evidence="12" type="ORF">M5G17_23300</name>
</gene>
<keyword evidence="6" id="KW-0408">Iron</keyword>
<evidence type="ECO:0000256" key="1">
    <source>
        <dbReference type="ARBA" id="ARBA00001966"/>
    </source>
</evidence>
<keyword evidence="5" id="KW-0547">Nucleotide-binding</keyword>
<evidence type="ECO:0000256" key="3">
    <source>
        <dbReference type="ARBA" id="ARBA00022691"/>
    </source>
</evidence>
<dbReference type="SMART" id="SM00729">
    <property type="entry name" value="Elp3"/>
    <property type="match status" value="1"/>
</dbReference>
<dbReference type="RefSeq" id="WP_273895252.1">
    <property type="nucleotide sequence ID" value="NZ_JAMDGP010000020.1"/>
</dbReference>
<evidence type="ECO:0000256" key="6">
    <source>
        <dbReference type="ARBA" id="ARBA00023004"/>
    </source>
</evidence>
<feature type="domain" description="Radical SAM core" evidence="11">
    <location>
        <begin position="5"/>
        <end position="224"/>
    </location>
</feature>
<reference evidence="12 13" key="1">
    <citation type="submission" date="2022-05" db="EMBL/GenBank/DDBJ databases">
        <title>Novel Pseudomonas spp. Isolated from a Rainbow Trout Aquaculture Facility.</title>
        <authorList>
            <person name="Testerman T."/>
            <person name="Graf J."/>
        </authorList>
    </citation>
    <scope>NUCLEOTIDE SEQUENCE [LARGE SCALE GENOMIC DNA]</scope>
    <source>
        <strain evidence="12 13">ID1025</strain>
    </source>
</reference>
<evidence type="ECO:0000256" key="10">
    <source>
        <dbReference type="ARBA" id="ARBA00023239"/>
    </source>
</evidence>
<dbReference type="SFLD" id="SFLDG01067">
    <property type="entry name" value="SPASM/twitch_domain_containing"/>
    <property type="match status" value="1"/>
</dbReference>
<dbReference type="SUPFAM" id="SSF102114">
    <property type="entry name" value="Radical SAM enzymes"/>
    <property type="match status" value="1"/>
</dbReference>
<sequence length="322" mass="34948">MIVDRQGRRFRNLRVSLTAACNYACTYCVPDGKRLVAAQDELSAEAMARGVGYLVEAAGIERVRVTGGEPLVSPKLETFLSSIATLGLDEISLTTNGQLLARKLPVLHAAGIRRLNVSLDTLDPGAFRRIARGGDLATVLDGMSQASAAGMQIKVNMVPLRGQNFDQVLPLLEYCLAHGYELRFIELMRMGHLARDSNAFLQQFVSLEHLLQLIGGQYEYLQANAPVDATALRYQIPGHGYFGVIANESVPFCRTCSRLRLSSTGWLHGCLSSSNRHFIGDLLDKPRHQALPALQGLLVKALGDKQTVAFSGGATVMKIIGG</sequence>
<dbReference type="Pfam" id="PF06463">
    <property type="entry name" value="Mob_synth_C"/>
    <property type="match status" value="1"/>
</dbReference>
<dbReference type="PANTHER" id="PTHR22960">
    <property type="entry name" value="MOLYBDOPTERIN COFACTOR SYNTHESIS PROTEIN A"/>
    <property type="match status" value="1"/>
</dbReference>
<dbReference type="PROSITE" id="PS51918">
    <property type="entry name" value="RADICAL_SAM"/>
    <property type="match status" value="1"/>
</dbReference>
<dbReference type="Pfam" id="PF04055">
    <property type="entry name" value="Radical_SAM"/>
    <property type="match status" value="1"/>
</dbReference>
<keyword evidence="3" id="KW-0949">S-adenosyl-L-methionine</keyword>
<comment type="cofactor">
    <cofactor evidence="1">
        <name>[4Fe-4S] cluster</name>
        <dbReference type="ChEBI" id="CHEBI:49883"/>
    </cofactor>
</comment>
<dbReference type="Gene3D" id="3.20.20.70">
    <property type="entry name" value="Aldolase class I"/>
    <property type="match status" value="1"/>
</dbReference>
<evidence type="ECO:0000256" key="5">
    <source>
        <dbReference type="ARBA" id="ARBA00022741"/>
    </source>
</evidence>
<dbReference type="EMBL" id="JAMDGZ010000058">
    <property type="protein sequence ID" value="MDD1016611.1"/>
    <property type="molecule type" value="Genomic_DNA"/>
</dbReference>
<evidence type="ECO:0000256" key="7">
    <source>
        <dbReference type="ARBA" id="ARBA00023014"/>
    </source>
</evidence>
<dbReference type="InterPro" id="IPR013785">
    <property type="entry name" value="Aldolase_TIM"/>
</dbReference>
<dbReference type="SFLD" id="SFLDG01386">
    <property type="entry name" value="main_SPASM_domain-containing"/>
    <property type="match status" value="1"/>
</dbReference>
<keyword evidence="10" id="KW-0456">Lyase</keyword>
<evidence type="ECO:0000259" key="11">
    <source>
        <dbReference type="PROSITE" id="PS51918"/>
    </source>
</evidence>
<dbReference type="SFLD" id="SFLDS00029">
    <property type="entry name" value="Radical_SAM"/>
    <property type="match status" value="1"/>
</dbReference>
<protein>
    <submittedName>
        <fullName evidence="12">Radical SAM protein</fullName>
    </submittedName>
</protein>
<dbReference type="PANTHER" id="PTHR22960:SF0">
    <property type="entry name" value="MOLYBDENUM COFACTOR BIOSYNTHESIS PROTEIN 1"/>
    <property type="match status" value="1"/>
</dbReference>
<organism evidence="12 13">
    <name type="scientific">Pseudomonas rubra</name>
    <dbReference type="NCBI Taxonomy" id="2942627"/>
    <lineage>
        <taxon>Bacteria</taxon>
        <taxon>Pseudomonadati</taxon>
        <taxon>Pseudomonadota</taxon>
        <taxon>Gammaproteobacteria</taxon>
        <taxon>Pseudomonadales</taxon>
        <taxon>Pseudomonadaceae</taxon>
        <taxon>Pseudomonas</taxon>
    </lineage>
</organism>
<dbReference type="InterPro" id="IPR058240">
    <property type="entry name" value="rSAM_sf"/>
</dbReference>
<keyword evidence="2" id="KW-0004">4Fe-4S</keyword>
<evidence type="ECO:0000256" key="9">
    <source>
        <dbReference type="ARBA" id="ARBA00023150"/>
    </source>
</evidence>
<keyword evidence="4" id="KW-0479">Metal-binding</keyword>
<dbReference type="CDD" id="cd01335">
    <property type="entry name" value="Radical_SAM"/>
    <property type="match status" value="1"/>
</dbReference>
<dbReference type="InterPro" id="IPR007197">
    <property type="entry name" value="rSAM"/>
</dbReference>
<name>A0ABT5PEK1_9PSED</name>
<dbReference type="InterPro" id="IPR010505">
    <property type="entry name" value="MoaA_twitch"/>
</dbReference>
<dbReference type="SFLD" id="SFLDG01383">
    <property type="entry name" value="cyclic_pyranopterin_phosphate"/>
    <property type="match status" value="1"/>
</dbReference>
<keyword evidence="8" id="KW-0342">GTP-binding</keyword>
<dbReference type="Proteomes" id="UP001148184">
    <property type="component" value="Unassembled WGS sequence"/>
</dbReference>
<evidence type="ECO:0000256" key="2">
    <source>
        <dbReference type="ARBA" id="ARBA00022485"/>
    </source>
</evidence>
<proteinExistence type="predicted"/>
<keyword evidence="13" id="KW-1185">Reference proteome</keyword>
<accession>A0ABT5PEK1</accession>
<keyword evidence="7" id="KW-0411">Iron-sulfur</keyword>
<evidence type="ECO:0000313" key="12">
    <source>
        <dbReference type="EMBL" id="MDD1016611.1"/>
    </source>
</evidence>